<dbReference type="EMBL" id="JAPDDT010000001">
    <property type="protein sequence ID" value="MCW1921043.1"/>
    <property type="molecule type" value="Genomic_DNA"/>
</dbReference>
<comment type="similarity">
    <text evidence="1">Belongs to the ice-binding protein family.</text>
</comment>
<evidence type="ECO:0000256" key="2">
    <source>
        <dbReference type="ARBA" id="ARBA00022729"/>
    </source>
</evidence>
<protein>
    <submittedName>
        <fullName evidence="4">Ice-binding family protein</fullName>
    </submittedName>
</protein>
<reference evidence="4 5" key="1">
    <citation type="submission" date="2022-10" db="EMBL/GenBank/DDBJ databases">
        <title>Luteolibacter arcticus strain CCTCC AB 2014275, whole genome shotgun sequencing project.</title>
        <authorList>
            <person name="Zhao G."/>
            <person name="Shen L."/>
        </authorList>
    </citation>
    <scope>NUCLEOTIDE SEQUENCE [LARGE SCALE GENOMIC DNA]</scope>
    <source>
        <strain evidence="4 5">CCTCC AB 2014275</strain>
    </source>
</reference>
<accession>A0ABT3GCA4</accession>
<proteinExistence type="inferred from homology"/>
<keyword evidence="5" id="KW-1185">Reference proteome</keyword>
<dbReference type="Pfam" id="PF11999">
    <property type="entry name" value="Ice_binding"/>
    <property type="match status" value="1"/>
</dbReference>
<feature type="chain" id="PRO_5046468092" evidence="3">
    <location>
        <begin position="21"/>
        <end position="233"/>
    </location>
</feature>
<dbReference type="InterPro" id="IPR013424">
    <property type="entry name" value="Ice-binding_C"/>
</dbReference>
<gene>
    <name evidence="4" type="ORF">OKA05_00660</name>
</gene>
<feature type="signal peptide" evidence="3">
    <location>
        <begin position="1"/>
        <end position="20"/>
    </location>
</feature>
<keyword evidence="2 3" id="KW-0732">Signal</keyword>
<dbReference type="InterPro" id="IPR021884">
    <property type="entry name" value="Ice-bd_prot"/>
</dbReference>
<dbReference type="RefSeq" id="WP_264485152.1">
    <property type="nucleotide sequence ID" value="NZ_JAPDDT010000001.1"/>
</dbReference>
<dbReference type="Proteomes" id="UP001320876">
    <property type="component" value="Unassembled WGS sequence"/>
</dbReference>
<comment type="caution">
    <text evidence="4">The sequence shown here is derived from an EMBL/GenBank/DDBJ whole genome shotgun (WGS) entry which is preliminary data.</text>
</comment>
<sequence length="233" mass="23151">MRADAATISLGSAHSFAALASATVTNAGASVVTGQVGVAPGTSITGFQFATQIGGTLHSNDALSIEAIVDAQDAYDEMGLIATATDLTGQDLGNRTLTPGVYRFSSSAQLTGTLTLDGLGQASPEFIFLVGSSLTTASGSSILPTNGADALLGVFFRMEESATLGTGTTFAGNIIAGDSVTLTTGASVLGSVIALGGAVTLGTNIVTIPESSSSALIAVAMAAFLGRRRRRVA</sequence>
<name>A0ABT3GCA4_9BACT</name>
<evidence type="ECO:0000313" key="4">
    <source>
        <dbReference type="EMBL" id="MCW1921043.1"/>
    </source>
</evidence>
<dbReference type="NCBIfam" id="TIGR02595">
    <property type="entry name" value="PEP_CTERM"/>
    <property type="match status" value="1"/>
</dbReference>
<evidence type="ECO:0000313" key="5">
    <source>
        <dbReference type="Proteomes" id="UP001320876"/>
    </source>
</evidence>
<evidence type="ECO:0000256" key="1">
    <source>
        <dbReference type="ARBA" id="ARBA00005445"/>
    </source>
</evidence>
<organism evidence="4 5">
    <name type="scientific">Luteolibacter arcticus</name>
    <dbReference type="NCBI Taxonomy" id="1581411"/>
    <lineage>
        <taxon>Bacteria</taxon>
        <taxon>Pseudomonadati</taxon>
        <taxon>Verrucomicrobiota</taxon>
        <taxon>Verrucomicrobiia</taxon>
        <taxon>Verrucomicrobiales</taxon>
        <taxon>Verrucomicrobiaceae</taxon>
        <taxon>Luteolibacter</taxon>
    </lineage>
</organism>
<evidence type="ECO:0000256" key="3">
    <source>
        <dbReference type="SAM" id="SignalP"/>
    </source>
</evidence>